<accession>A0A517LFN4</accession>
<evidence type="ECO:0000313" key="4">
    <source>
        <dbReference type="Proteomes" id="UP000316270"/>
    </source>
</evidence>
<dbReference type="STRING" id="50376.A0A517LFN4"/>
<evidence type="ECO:0000313" key="3">
    <source>
        <dbReference type="EMBL" id="QDS74449.1"/>
    </source>
</evidence>
<dbReference type="GO" id="GO:0052689">
    <property type="term" value="F:carboxylic ester hydrolase activity"/>
    <property type="evidence" value="ECO:0007669"/>
    <property type="project" value="UniProtKB-ARBA"/>
</dbReference>
<dbReference type="InterPro" id="IPR029058">
    <property type="entry name" value="AB_hydrolase_fold"/>
</dbReference>
<name>A0A517LFN4_9PEZI</name>
<evidence type="ECO:0008006" key="5">
    <source>
        <dbReference type="Google" id="ProtNLM"/>
    </source>
</evidence>
<keyword evidence="2" id="KW-1015">Disulfide bond</keyword>
<sequence>MGNLTVIMPNARGYPVQYPASSNAAADTTTGRIDVINRLTKQSTACPNQKFALIGYSLGAAVIHAAGAKMPPALIPKILAVVLYGDPMMVSSGGVGKLPAELEKRLLENCSKGDNTCDRAGKCFSPHLDYVQKPWVDRGVKFIEAAFKGNPMPAQTGGTLTLTS</sequence>
<dbReference type="OrthoDB" id="3225429at2759"/>
<dbReference type="InterPro" id="IPR000675">
    <property type="entry name" value="Cutinase/axe"/>
</dbReference>
<dbReference type="PANTHER" id="PTHR33630">
    <property type="entry name" value="CUTINASE RV1984C-RELATED-RELATED"/>
    <property type="match status" value="1"/>
</dbReference>
<reference evidence="3 4" key="1">
    <citation type="submission" date="2019-07" db="EMBL/GenBank/DDBJ databases">
        <title>Finished genome of Venturia effusa.</title>
        <authorList>
            <person name="Young C.A."/>
            <person name="Cox M.P."/>
            <person name="Ganley A.R.D."/>
            <person name="David W.J."/>
        </authorList>
    </citation>
    <scope>NUCLEOTIDE SEQUENCE [LARGE SCALE GENOMIC DNA]</scope>
    <source>
        <strain evidence="4">albino</strain>
    </source>
</reference>
<proteinExistence type="predicted"/>
<keyword evidence="1" id="KW-0378">Hydrolase</keyword>
<keyword evidence="4" id="KW-1185">Reference proteome</keyword>
<dbReference type="PANTHER" id="PTHR33630:SF9">
    <property type="entry name" value="CUTINASE 4"/>
    <property type="match status" value="1"/>
</dbReference>
<dbReference type="Proteomes" id="UP000316270">
    <property type="component" value="Chromosome 11"/>
</dbReference>
<evidence type="ECO:0000256" key="1">
    <source>
        <dbReference type="ARBA" id="ARBA00022801"/>
    </source>
</evidence>
<protein>
    <recommendedName>
        <fullName evidence="5">AB hydrolase-1 domain-containing protein</fullName>
    </recommendedName>
</protein>
<gene>
    <name evidence="3" type="ORF">FKW77_006414</name>
</gene>
<dbReference type="EMBL" id="CP042195">
    <property type="protein sequence ID" value="QDS74449.1"/>
    <property type="molecule type" value="Genomic_DNA"/>
</dbReference>
<organism evidence="3 4">
    <name type="scientific">Venturia effusa</name>
    <dbReference type="NCBI Taxonomy" id="50376"/>
    <lineage>
        <taxon>Eukaryota</taxon>
        <taxon>Fungi</taxon>
        <taxon>Dikarya</taxon>
        <taxon>Ascomycota</taxon>
        <taxon>Pezizomycotina</taxon>
        <taxon>Dothideomycetes</taxon>
        <taxon>Pleosporomycetidae</taxon>
        <taxon>Venturiales</taxon>
        <taxon>Venturiaceae</taxon>
        <taxon>Venturia</taxon>
    </lineage>
</organism>
<dbReference type="SUPFAM" id="SSF53474">
    <property type="entry name" value="alpha/beta-Hydrolases"/>
    <property type="match status" value="1"/>
</dbReference>
<evidence type="ECO:0000256" key="2">
    <source>
        <dbReference type="ARBA" id="ARBA00023157"/>
    </source>
</evidence>
<dbReference type="SMART" id="SM01110">
    <property type="entry name" value="Cutinase"/>
    <property type="match status" value="1"/>
</dbReference>
<dbReference type="Pfam" id="PF01083">
    <property type="entry name" value="Cutinase"/>
    <property type="match status" value="1"/>
</dbReference>
<dbReference type="Gene3D" id="3.40.50.1820">
    <property type="entry name" value="alpha/beta hydrolase"/>
    <property type="match status" value="1"/>
</dbReference>
<dbReference type="AlphaFoldDB" id="A0A517LFN4"/>